<evidence type="ECO:0000313" key="3">
    <source>
        <dbReference type="EMBL" id="SPZ87953.1"/>
    </source>
</evidence>
<dbReference type="Proteomes" id="UP000251799">
    <property type="component" value="Unassembled WGS sequence"/>
</dbReference>
<gene>
    <name evidence="2" type="primary">wfdR</name>
    <name evidence="3" type="ORF">NCTC8576_04353</name>
</gene>
<dbReference type="Pfam" id="PF14305">
    <property type="entry name" value="ATPgrasp_TupA"/>
    <property type="match status" value="1"/>
</dbReference>
<accession>B5L379</accession>
<feature type="transmembrane region" description="Helical" evidence="1">
    <location>
        <begin position="12"/>
        <end position="30"/>
    </location>
</feature>
<dbReference type="EMBL" id="EU294163">
    <property type="protein sequence ID" value="ACA24749.1"/>
    <property type="molecule type" value="Genomic_DNA"/>
</dbReference>
<dbReference type="RefSeq" id="WP_021559342.1">
    <property type="nucleotide sequence ID" value="NZ_CABWCZ010000001.1"/>
</dbReference>
<dbReference type="EMBL" id="UAUR01000007">
    <property type="protein sequence ID" value="SPZ87953.1"/>
    <property type="molecule type" value="Genomic_DNA"/>
</dbReference>
<reference evidence="3 4" key="2">
    <citation type="submission" date="2018-06" db="EMBL/GenBank/DDBJ databases">
        <authorList>
            <consortium name="Pathogen Informatics"/>
            <person name="Doyle S."/>
        </authorList>
    </citation>
    <scope>NUCLEOTIDE SEQUENCE [LARGE SCALE GENOMIC DNA]</scope>
    <source>
        <strain evidence="3 4">NCTC8576</strain>
    </source>
</reference>
<keyword evidence="1" id="KW-0472">Membrane</keyword>
<evidence type="ECO:0000256" key="1">
    <source>
        <dbReference type="SAM" id="Phobius"/>
    </source>
</evidence>
<evidence type="ECO:0000313" key="2">
    <source>
        <dbReference type="EMBL" id="ACA24749.1"/>
    </source>
</evidence>
<evidence type="ECO:0000313" key="4">
    <source>
        <dbReference type="Proteomes" id="UP000251799"/>
    </source>
</evidence>
<proteinExistence type="predicted"/>
<protein>
    <submittedName>
        <fullName evidence="2">WfdR</fullName>
    </submittedName>
</protein>
<reference evidence="2" key="1">
    <citation type="journal article" date="2008" name="FEMS Microbiol. Rev.">
        <title>Structure and genetics of Shigella O antigens.</title>
        <authorList>
            <person name="Liu B."/>
            <person name="Knirel Y.A."/>
            <person name="Feng L."/>
            <person name="Perepelov A.V."/>
            <person name="Senchenkova S.N."/>
            <person name="Wang Q."/>
            <person name="Reeves P.R."/>
            <person name="Wang L."/>
        </authorList>
    </citation>
    <scope>NUCLEOTIDE SEQUENCE</scope>
</reference>
<organism evidence="2">
    <name type="scientific">Shigella boydii</name>
    <dbReference type="NCBI Taxonomy" id="621"/>
    <lineage>
        <taxon>Bacteria</taxon>
        <taxon>Pseudomonadati</taxon>
        <taxon>Pseudomonadota</taxon>
        <taxon>Gammaproteobacteria</taxon>
        <taxon>Enterobacterales</taxon>
        <taxon>Enterobacteriaceae</taxon>
        <taxon>Shigella</taxon>
    </lineage>
</organism>
<sequence>MNRKNLSMKLMYILYNIKYLLKCFVVLITPDSLIIKKQFLEYQGYPLGLNNPKTLNQKLQWLKLNDRTPLHTICADKIRVREYVENRLGTRDNIIDLLKVYDTPFDITFESLPQGKFVIKSNHYCGDYFIVRDKNLLNIDEVKWKFIRTLNCNIYHHGREWQYKNIDRRIIVERLLEDEAGKVPNDIKIHCFNGEPKFIYVSLDREGGNYRSIYDTSWNMLDFCWARRGKDLSKFNVKNISKPSQLENALNISKKLSQGFKYLRVDLYLVQEKIYVGELTFHQGSGYDKITPFEWDERLGKELKL</sequence>
<dbReference type="AlphaFoldDB" id="B5L379"/>
<dbReference type="InterPro" id="IPR029465">
    <property type="entry name" value="ATPgrasp_TupA"/>
</dbReference>
<keyword evidence="1" id="KW-1133">Transmembrane helix</keyword>
<name>B5L379_SHIBO</name>
<keyword evidence="1" id="KW-0812">Transmembrane</keyword>